<evidence type="ECO:0000313" key="3">
    <source>
        <dbReference type="Proteomes" id="UP000001571"/>
    </source>
</evidence>
<sequence length="129" mass="13983">MKHIVGLIIMALIVLSLHLAPAAGSWVIGTLGSVGILASVFALCQTETEQYKLLIKHAVENKLSSWQAALYQLIRGVLLVALVYGLSLPAVSLASKYLLVAGYLAMQLSAGRLVNYKNTLIRRAYTLKM</sequence>
<dbReference type="RefSeq" id="YP_001039651.1">
    <property type="nucleotide sequence ID" value="NC_009014.1"/>
</dbReference>
<keyword evidence="1" id="KW-0812">Transmembrane</keyword>
<gene>
    <name evidence="2" type="ORF">Era103g20</name>
</gene>
<keyword evidence="1" id="KW-1133">Transmembrane helix</keyword>
<protein>
    <submittedName>
        <fullName evidence="2">Uncharacterized protein</fullName>
    </submittedName>
</protein>
<evidence type="ECO:0000313" key="2">
    <source>
        <dbReference type="EMBL" id="ABM63410.1"/>
    </source>
</evidence>
<feature type="transmembrane region" description="Helical" evidence="1">
    <location>
        <begin position="26"/>
        <end position="44"/>
    </location>
</feature>
<dbReference type="EMBL" id="EF160123">
    <property type="protein sequence ID" value="ABM63410.1"/>
    <property type="molecule type" value="Genomic_DNA"/>
</dbReference>
<dbReference type="KEGG" id="vg:4818392"/>
<keyword evidence="1" id="KW-0472">Membrane</keyword>
<reference evidence="2 3" key="2">
    <citation type="journal article" date="1986" name="Appl. Environ. Microbiol.">
        <title>Cloning and Expression in Escherichia coli of the Polysaccharide Depolymerase Associated with Bacteriophage-Infected Erwinia amylovora.</title>
        <authorList>
            <person name="Vandenbergh P.A."/>
            <person name="Cole R.L."/>
        </authorList>
    </citation>
    <scope>NUCLEOTIDE SEQUENCE [LARGE SCALE GENOMIC DNA]</scope>
</reference>
<dbReference type="GeneID" id="4818392"/>
<keyword evidence="3" id="KW-1185">Reference proteome</keyword>
<proteinExistence type="predicted"/>
<feature type="transmembrane region" description="Helical" evidence="1">
    <location>
        <begin position="97"/>
        <end position="114"/>
    </location>
</feature>
<reference evidence="2 3" key="1">
    <citation type="journal article" date="1985" name="Appl. Environ. Microbiol.">
        <title>Partial Purification and Characterization of a Polysaccharide Depolymerase Associated with Phage-Infected Erwinia amylovora.</title>
        <authorList>
            <person name="Vandenbergh P.A."/>
            <person name="Wright A.M."/>
            <person name="Vidaver A.K."/>
        </authorList>
    </citation>
    <scope>NUCLEOTIDE SEQUENCE [LARGE SCALE GENOMIC DNA]</scope>
</reference>
<accession>A2I7Y8</accession>
<name>A2I7Y8_9CAUD</name>
<organism evidence="2 3">
    <name type="scientific">Erwinia phage Era103</name>
    <dbReference type="NCBI Taxonomy" id="418443"/>
    <lineage>
        <taxon>Viruses</taxon>
        <taxon>Duplodnaviria</taxon>
        <taxon>Heunggongvirae</taxon>
        <taxon>Uroviricota</taxon>
        <taxon>Caudoviricetes</taxon>
        <taxon>Autographivirales</taxon>
        <taxon>Autosignataviridae</taxon>
        <taxon>Molineuxvirinae</taxon>
        <taxon>Eracentumvirus</taxon>
        <taxon>Eracentumvirus era103</taxon>
    </lineage>
</organism>
<feature type="transmembrane region" description="Helical" evidence="1">
    <location>
        <begin position="65"/>
        <end position="85"/>
    </location>
</feature>
<evidence type="ECO:0000256" key="1">
    <source>
        <dbReference type="SAM" id="Phobius"/>
    </source>
</evidence>
<dbReference type="Proteomes" id="UP000001571">
    <property type="component" value="Segment"/>
</dbReference>